<sequence length="213" mass="25124">LRDRQFLRAVGMFDNLRNFPGPHNKMLWALRKRTRNLPKRRVQGRSLGASQLDWMSKRQHPGKRSLNDLEKRQHPGKREEDNEFDHDLELQKRQHPGRRSLQLAYLNELSKRQHPGKRYLAYSKRQHPGKRSWDDEVEEGELILERRQHPGKRNLASESLDYKVPCDPQDSLECSKSRLLLELLDNVSKGGIDEKQQQPGRRSPLDEEVEAEE</sequence>
<dbReference type="GO" id="GO:0032024">
    <property type="term" value="P:positive regulation of insulin secretion"/>
    <property type="evidence" value="ECO:0007669"/>
    <property type="project" value="TreeGrafter"/>
</dbReference>
<dbReference type="PANTHER" id="PTHR17530:SF2">
    <property type="entry name" value="PRO-THYROTROPIN-RELEASING HORMONE"/>
    <property type="match status" value="1"/>
</dbReference>
<keyword evidence="5" id="KW-0372">Hormone</keyword>
<evidence type="ECO:0000256" key="1">
    <source>
        <dbReference type="ARBA" id="ARBA00004613"/>
    </source>
</evidence>
<keyword evidence="8" id="KW-0027">Amidation</keyword>
<evidence type="ECO:0000256" key="7">
    <source>
        <dbReference type="ARBA" id="ARBA00022737"/>
    </source>
</evidence>
<dbReference type="Ensembl" id="ENSVKKT00000005802.1">
    <property type="protein sequence ID" value="ENSVKKP00000005644.1"/>
    <property type="gene ID" value="ENSVKKG00000004144.1"/>
</dbReference>
<protein>
    <submittedName>
        <fullName evidence="10">Thyrotropin releasing hormone</fullName>
    </submittedName>
</protein>
<feature type="compositionally biased region" description="Basic and acidic residues" evidence="9">
    <location>
        <begin position="65"/>
        <end position="86"/>
    </location>
</feature>
<dbReference type="GO" id="GO:0001692">
    <property type="term" value="P:histamine metabolic process"/>
    <property type="evidence" value="ECO:0007669"/>
    <property type="project" value="TreeGrafter"/>
</dbReference>
<keyword evidence="11" id="KW-1185">Reference proteome</keyword>
<keyword evidence="6" id="KW-0732">Signal</keyword>
<dbReference type="OMA" id="PDWFSKR"/>
<organism evidence="10 11">
    <name type="scientific">Varanus komodoensis</name>
    <name type="common">Komodo dragon</name>
    <dbReference type="NCBI Taxonomy" id="61221"/>
    <lineage>
        <taxon>Eukaryota</taxon>
        <taxon>Metazoa</taxon>
        <taxon>Chordata</taxon>
        <taxon>Craniata</taxon>
        <taxon>Vertebrata</taxon>
        <taxon>Euteleostomi</taxon>
        <taxon>Lepidosauria</taxon>
        <taxon>Squamata</taxon>
        <taxon>Bifurcata</taxon>
        <taxon>Unidentata</taxon>
        <taxon>Episquamata</taxon>
        <taxon>Toxicofera</taxon>
        <taxon>Anguimorpha</taxon>
        <taxon>Paleoanguimorpha</taxon>
        <taxon>Varanoidea</taxon>
        <taxon>Varanidae</taxon>
        <taxon>Varanus</taxon>
    </lineage>
</organism>
<evidence type="ECO:0000256" key="9">
    <source>
        <dbReference type="SAM" id="MobiDB-lite"/>
    </source>
</evidence>
<feature type="region of interest" description="Disordered" evidence="9">
    <location>
        <begin position="40"/>
        <end position="86"/>
    </location>
</feature>
<evidence type="ECO:0000256" key="5">
    <source>
        <dbReference type="ARBA" id="ARBA00022702"/>
    </source>
</evidence>
<dbReference type="InterPro" id="IPR008857">
    <property type="entry name" value="TRH"/>
</dbReference>
<dbReference type="GO" id="GO:0008437">
    <property type="term" value="F:thyrotropin-releasing hormone activity"/>
    <property type="evidence" value="ECO:0007669"/>
    <property type="project" value="InterPro"/>
</dbReference>
<feature type="region of interest" description="Disordered" evidence="9">
    <location>
        <begin position="188"/>
        <end position="213"/>
    </location>
</feature>
<proteinExistence type="inferred from homology"/>
<reference evidence="10" key="2">
    <citation type="submission" date="2025-09" db="UniProtKB">
        <authorList>
            <consortium name="Ensembl"/>
        </authorList>
    </citation>
    <scope>IDENTIFICATION</scope>
</reference>
<evidence type="ECO:0000313" key="11">
    <source>
        <dbReference type="Proteomes" id="UP000694545"/>
    </source>
</evidence>
<reference evidence="10" key="1">
    <citation type="submission" date="2025-08" db="UniProtKB">
        <authorList>
            <consortium name="Ensembl"/>
        </authorList>
    </citation>
    <scope>IDENTIFICATION</scope>
</reference>
<dbReference type="Pfam" id="PF05438">
    <property type="entry name" value="TRH"/>
    <property type="match status" value="1"/>
</dbReference>
<dbReference type="Proteomes" id="UP000694545">
    <property type="component" value="Unplaced"/>
</dbReference>
<accession>A0A8D2J172</accession>
<evidence type="ECO:0000256" key="2">
    <source>
        <dbReference type="ARBA" id="ARBA00010437"/>
    </source>
</evidence>
<dbReference type="GO" id="GO:0005576">
    <property type="term" value="C:extracellular region"/>
    <property type="evidence" value="ECO:0007669"/>
    <property type="project" value="UniProtKB-SubCell"/>
</dbReference>
<evidence type="ECO:0000256" key="8">
    <source>
        <dbReference type="ARBA" id="ARBA00022815"/>
    </source>
</evidence>
<dbReference type="AlphaFoldDB" id="A0A8D2J172"/>
<comment type="subcellular location">
    <subcellularLocation>
        <location evidence="1">Secreted</location>
    </subcellularLocation>
</comment>
<evidence type="ECO:0000256" key="3">
    <source>
        <dbReference type="ARBA" id="ARBA00022525"/>
    </source>
</evidence>
<name>A0A8D2J172_VARKO</name>
<dbReference type="GO" id="GO:0042755">
    <property type="term" value="P:eating behavior"/>
    <property type="evidence" value="ECO:0007669"/>
    <property type="project" value="TreeGrafter"/>
</dbReference>
<evidence type="ECO:0000256" key="4">
    <source>
        <dbReference type="ARBA" id="ARBA00022685"/>
    </source>
</evidence>
<keyword evidence="7" id="KW-0677">Repeat</keyword>
<comment type="similarity">
    <text evidence="2">Belongs to the TRH family.</text>
</comment>
<keyword evidence="3" id="KW-0964">Secreted</keyword>
<keyword evidence="4" id="KW-0165">Cleavage on pair of basic residues</keyword>
<evidence type="ECO:0000313" key="10">
    <source>
        <dbReference type="Ensembl" id="ENSVKKP00000005644.1"/>
    </source>
</evidence>
<dbReference type="GO" id="GO:0014054">
    <property type="term" value="P:positive regulation of gamma-aminobutyric acid secretion"/>
    <property type="evidence" value="ECO:0007669"/>
    <property type="project" value="TreeGrafter"/>
</dbReference>
<evidence type="ECO:0000256" key="6">
    <source>
        <dbReference type="ARBA" id="ARBA00022729"/>
    </source>
</evidence>
<dbReference type="GO" id="GO:0014050">
    <property type="term" value="P:negative regulation of glutamate secretion"/>
    <property type="evidence" value="ECO:0007669"/>
    <property type="project" value="TreeGrafter"/>
</dbReference>
<dbReference type="PANTHER" id="PTHR17530">
    <property type="entry name" value="PRO-THYROTROPIN-RELEASING HORMONE"/>
    <property type="match status" value="1"/>
</dbReference>
<dbReference type="GO" id="GO:0009755">
    <property type="term" value="P:hormone-mediated signaling pathway"/>
    <property type="evidence" value="ECO:0007669"/>
    <property type="project" value="InterPro"/>
</dbReference>
<dbReference type="GO" id="GO:0030141">
    <property type="term" value="C:secretory granule"/>
    <property type="evidence" value="ECO:0007669"/>
    <property type="project" value="TreeGrafter"/>
</dbReference>